<proteinExistence type="predicted"/>
<dbReference type="AlphaFoldDB" id="A0A7K4MGL6"/>
<evidence type="ECO:0000313" key="1">
    <source>
        <dbReference type="EMBL" id="NWJ28359.1"/>
    </source>
</evidence>
<reference evidence="1 2" key="1">
    <citation type="journal article" date="2019" name="Environ. Microbiol.">
        <title>Genomics insights into ecotype formation of ammonia-oxidizing archaea in the deep ocean.</title>
        <authorList>
            <person name="Wang Y."/>
            <person name="Huang J.M."/>
            <person name="Cui G.J."/>
            <person name="Nunoura T."/>
            <person name="Takaki Y."/>
            <person name="Li W.L."/>
            <person name="Li J."/>
            <person name="Gao Z.M."/>
            <person name="Takai K."/>
            <person name="Zhang A.Q."/>
            <person name="Stepanauskas R."/>
        </authorList>
    </citation>
    <scope>NUCLEOTIDE SEQUENCE [LARGE SCALE GENOMIC DNA]</scope>
    <source>
        <strain evidence="1 2">T1L11</strain>
    </source>
</reference>
<sequence length="85" mass="10207">MKYEELKHFLKNTMIMFDDRNYQPVMIRTLNQNNGKASKSKIIVKHSDKPVFYDDDFYHRSHGKTQKLTGPDVTNFINRMWPDLK</sequence>
<dbReference type="Proteomes" id="UP000563820">
    <property type="component" value="Unassembled WGS sequence"/>
</dbReference>
<name>A0A7K4MGL6_9ARCH</name>
<dbReference type="EMBL" id="JACATE010000004">
    <property type="protein sequence ID" value="NWJ28359.1"/>
    <property type="molecule type" value="Genomic_DNA"/>
</dbReference>
<comment type="caution">
    <text evidence="1">The sequence shown here is derived from an EMBL/GenBank/DDBJ whole genome shotgun (WGS) entry which is preliminary data.</text>
</comment>
<protein>
    <submittedName>
        <fullName evidence="1">Uncharacterized protein</fullName>
    </submittedName>
</protein>
<accession>A0A7K4MGL6</accession>
<organism evidence="1 2">
    <name type="scientific">Marine Group I thaumarchaeote</name>
    <dbReference type="NCBI Taxonomy" id="2511932"/>
    <lineage>
        <taxon>Archaea</taxon>
        <taxon>Nitrososphaerota</taxon>
        <taxon>Marine Group I</taxon>
    </lineage>
</organism>
<evidence type="ECO:0000313" key="2">
    <source>
        <dbReference type="Proteomes" id="UP000563820"/>
    </source>
</evidence>
<gene>
    <name evidence="1" type="ORF">HX848_03060</name>
</gene>